<dbReference type="InParanoid" id="G5A7J9"/>
<dbReference type="KEGG" id="psoj:PHYSODRAFT_252777"/>
<dbReference type="GeneID" id="20638308"/>
<proteinExistence type="predicted"/>
<dbReference type="RefSeq" id="XP_009536047.1">
    <property type="nucleotide sequence ID" value="XM_009537752.1"/>
</dbReference>
<organism evidence="2 3">
    <name type="scientific">Phytophthora sojae (strain P6497)</name>
    <name type="common">Soybean stem and root rot agent</name>
    <name type="synonym">Phytophthora megasperma f. sp. glycines</name>
    <dbReference type="NCBI Taxonomy" id="1094619"/>
    <lineage>
        <taxon>Eukaryota</taxon>
        <taxon>Sar</taxon>
        <taxon>Stramenopiles</taxon>
        <taxon>Oomycota</taxon>
        <taxon>Peronosporomycetes</taxon>
        <taxon>Peronosporales</taxon>
        <taxon>Peronosporaceae</taxon>
        <taxon>Phytophthora</taxon>
    </lineage>
</organism>
<evidence type="ECO:0000313" key="3">
    <source>
        <dbReference type="Proteomes" id="UP000002640"/>
    </source>
</evidence>
<evidence type="ECO:0008006" key="4">
    <source>
        <dbReference type="Google" id="ProtNLM"/>
    </source>
</evidence>
<protein>
    <recommendedName>
        <fullName evidence="4">RxLR effector protein</fullName>
    </recommendedName>
</protein>
<dbReference type="Proteomes" id="UP000002640">
    <property type="component" value="Unassembled WGS sequence"/>
</dbReference>
<name>G5A7J9_PHYSP</name>
<feature type="signal peptide" evidence="1">
    <location>
        <begin position="1"/>
        <end position="21"/>
    </location>
</feature>
<accession>G5A7J9</accession>
<sequence>MQLAQFLLMLMVALLTVSASAEYCGDGGADDATVEIPPIQQMAAMPKTNKAQAKTPEPVGFMVPIKLLAALRSEDEERAGGATPGAAARAVGANAIPLNGPVANPSTDMIVITKFSNNGLFNRIARWWRSFFPRGGAKNRRLRSVQDA</sequence>
<gene>
    <name evidence="2" type="ORF">PHYSODRAFT_252777</name>
</gene>
<keyword evidence="3" id="KW-1185">Reference proteome</keyword>
<evidence type="ECO:0000313" key="2">
    <source>
        <dbReference type="EMBL" id="EGZ07875.1"/>
    </source>
</evidence>
<evidence type="ECO:0000256" key="1">
    <source>
        <dbReference type="SAM" id="SignalP"/>
    </source>
</evidence>
<feature type="chain" id="PRO_5003473256" description="RxLR effector protein" evidence="1">
    <location>
        <begin position="22"/>
        <end position="148"/>
    </location>
</feature>
<dbReference type="EMBL" id="JH159161">
    <property type="protein sequence ID" value="EGZ07875.1"/>
    <property type="molecule type" value="Genomic_DNA"/>
</dbReference>
<dbReference type="AlphaFoldDB" id="G5A7J9"/>
<keyword evidence="1" id="KW-0732">Signal</keyword>
<reference evidence="2 3" key="1">
    <citation type="journal article" date="2006" name="Science">
        <title>Phytophthora genome sequences uncover evolutionary origins and mechanisms of pathogenesis.</title>
        <authorList>
            <person name="Tyler B.M."/>
            <person name="Tripathy S."/>
            <person name="Zhang X."/>
            <person name="Dehal P."/>
            <person name="Jiang R.H."/>
            <person name="Aerts A."/>
            <person name="Arredondo F.D."/>
            <person name="Baxter L."/>
            <person name="Bensasson D."/>
            <person name="Beynon J.L."/>
            <person name="Chapman J."/>
            <person name="Damasceno C.M."/>
            <person name="Dorrance A.E."/>
            <person name="Dou D."/>
            <person name="Dickerman A.W."/>
            <person name="Dubchak I.L."/>
            <person name="Garbelotto M."/>
            <person name="Gijzen M."/>
            <person name="Gordon S.G."/>
            <person name="Govers F."/>
            <person name="Grunwald N.J."/>
            <person name="Huang W."/>
            <person name="Ivors K.L."/>
            <person name="Jones R.W."/>
            <person name="Kamoun S."/>
            <person name="Krampis K."/>
            <person name="Lamour K.H."/>
            <person name="Lee M.K."/>
            <person name="McDonald W.H."/>
            <person name="Medina M."/>
            <person name="Meijer H.J."/>
            <person name="Nordberg E.K."/>
            <person name="Maclean D.J."/>
            <person name="Ospina-Giraldo M.D."/>
            <person name="Morris P.F."/>
            <person name="Phuntumart V."/>
            <person name="Putnam N.H."/>
            <person name="Rash S."/>
            <person name="Rose J.K."/>
            <person name="Sakihama Y."/>
            <person name="Salamov A.A."/>
            <person name="Savidor A."/>
            <person name="Scheuring C.F."/>
            <person name="Smith B.M."/>
            <person name="Sobral B.W."/>
            <person name="Terry A."/>
            <person name="Torto-Alalibo T.A."/>
            <person name="Win J."/>
            <person name="Xu Z."/>
            <person name="Zhang H."/>
            <person name="Grigoriev I.V."/>
            <person name="Rokhsar D.S."/>
            <person name="Boore J.L."/>
        </authorList>
    </citation>
    <scope>NUCLEOTIDE SEQUENCE [LARGE SCALE GENOMIC DNA]</scope>
    <source>
        <strain evidence="2 3">P6497</strain>
    </source>
</reference>